<evidence type="ECO:0000313" key="2">
    <source>
        <dbReference type="EMBL" id="KAF2142098.1"/>
    </source>
</evidence>
<dbReference type="OrthoDB" id="5373857at2759"/>
<gene>
    <name evidence="2" type="ORF">K452DRAFT_270839</name>
</gene>
<evidence type="ECO:0000256" key="1">
    <source>
        <dbReference type="SAM" id="MobiDB-lite"/>
    </source>
</evidence>
<protein>
    <submittedName>
        <fullName evidence="2">Uncharacterized protein</fullName>
    </submittedName>
</protein>
<accession>A0A6A6BEV7</accession>
<feature type="compositionally biased region" description="Basic and acidic residues" evidence="1">
    <location>
        <begin position="61"/>
        <end position="90"/>
    </location>
</feature>
<dbReference type="RefSeq" id="XP_033397810.1">
    <property type="nucleotide sequence ID" value="XM_033539006.1"/>
</dbReference>
<dbReference type="AlphaFoldDB" id="A0A6A6BEV7"/>
<organism evidence="2 3">
    <name type="scientific">Aplosporella prunicola CBS 121167</name>
    <dbReference type="NCBI Taxonomy" id="1176127"/>
    <lineage>
        <taxon>Eukaryota</taxon>
        <taxon>Fungi</taxon>
        <taxon>Dikarya</taxon>
        <taxon>Ascomycota</taxon>
        <taxon>Pezizomycotina</taxon>
        <taxon>Dothideomycetes</taxon>
        <taxon>Dothideomycetes incertae sedis</taxon>
        <taxon>Botryosphaeriales</taxon>
        <taxon>Aplosporellaceae</taxon>
        <taxon>Aplosporella</taxon>
    </lineage>
</organism>
<feature type="region of interest" description="Disordered" evidence="1">
    <location>
        <begin position="35"/>
        <end position="115"/>
    </location>
</feature>
<dbReference type="Proteomes" id="UP000799438">
    <property type="component" value="Unassembled WGS sequence"/>
</dbReference>
<dbReference type="EMBL" id="ML995485">
    <property type="protein sequence ID" value="KAF2142098.1"/>
    <property type="molecule type" value="Genomic_DNA"/>
</dbReference>
<keyword evidence="3" id="KW-1185">Reference proteome</keyword>
<reference evidence="2" key="1">
    <citation type="journal article" date="2020" name="Stud. Mycol.">
        <title>101 Dothideomycetes genomes: a test case for predicting lifestyles and emergence of pathogens.</title>
        <authorList>
            <person name="Haridas S."/>
            <person name="Albert R."/>
            <person name="Binder M."/>
            <person name="Bloem J."/>
            <person name="Labutti K."/>
            <person name="Salamov A."/>
            <person name="Andreopoulos B."/>
            <person name="Baker S."/>
            <person name="Barry K."/>
            <person name="Bills G."/>
            <person name="Bluhm B."/>
            <person name="Cannon C."/>
            <person name="Castanera R."/>
            <person name="Culley D."/>
            <person name="Daum C."/>
            <person name="Ezra D."/>
            <person name="Gonzalez J."/>
            <person name="Henrissat B."/>
            <person name="Kuo A."/>
            <person name="Liang C."/>
            <person name="Lipzen A."/>
            <person name="Lutzoni F."/>
            <person name="Magnuson J."/>
            <person name="Mondo S."/>
            <person name="Nolan M."/>
            <person name="Ohm R."/>
            <person name="Pangilinan J."/>
            <person name="Park H.-J."/>
            <person name="Ramirez L."/>
            <person name="Alfaro M."/>
            <person name="Sun H."/>
            <person name="Tritt A."/>
            <person name="Yoshinaga Y."/>
            <person name="Zwiers L.-H."/>
            <person name="Turgeon B."/>
            <person name="Goodwin S."/>
            <person name="Spatafora J."/>
            <person name="Crous P."/>
            <person name="Grigoriev I."/>
        </authorList>
    </citation>
    <scope>NUCLEOTIDE SEQUENCE</scope>
    <source>
        <strain evidence="2">CBS 121167</strain>
    </source>
</reference>
<dbReference type="GeneID" id="54296502"/>
<name>A0A6A6BEV7_9PEZI</name>
<sequence>MSFLKSKAVMAVGATVGILYLVPKFSGNSSNVFETPGSKNIADRWSAGGGSTTHTPAAATRRGDPQDTESRAEQSARTGVDSEHFKEHLISQRPGEPGPFDKNWNKAHYGTEKGK</sequence>
<evidence type="ECO:0000313" key="3">
    <source>
        <dbReference type="Proteomes" id="UP000799438"/>
    </source>
</evidence>
<proteinExistence type="predicted"/>